<dbReference type="NCBIfam" id="TIGR00879">
    <property type="entry name" value="SP"/>
    <property type="match status" value="1"/>
</dbReference>
<evidence type="ECO:0000256" key="2">
    <source>
        <dbReference type="ARBA" id="ARBA00010992"/>
    </source>
</evidence>
<dbReference type="AlphaFoldDB" id="A0A9P8CUN3"/>
<dbReference type="GeneID" id="70289608"/>
<accession>A0A9P8CUN3</accession>
<proteinExistence type="inferred from homology"/>
<dbReference type="GO" id="GO:0016020">
    <property type="term" value="C:membrane"/>
    <property type="evidence" value="ECO:0007669"/>
    <property type="project" value="UniProtKB-SubCell"/>
</dbReference>
<comment type="caution">
    <text evidence="13">The sequence shown here is derived from an EMBL/GenBank/DDBJ whole genome shotgun (WGS) entry which is preliminary data.</text>
</comment>
<evidence type="ECO:0000256" key="8">
    <source>
        <dbReference type="ARBA" id="ARBA00023180"/>
    </source>
</evidence>
<dbReference type="PROSITE" id="PS00216">
    <property type="entry name" value="SUGAR_TRANSPORT_1"/>
    <property type="match status" value="1"/>
</dbReference>
<evidence type="ECO:0000256" key="5">
    <source>
        <dbReference type="ARBA" id="ARBA00022911"/>
    </source>
</evidence>
<keyword evidence="7 11" id="KW-0472">Membrane</keyword>
<reference evidence="13" key="1">
    <citation type="journal article" date="2021" name="IMA Fungus">
        <title>Genomic characterization of three marine fungi, including Emericellopsis atlantica sp. nov. with signatures of a generalist lifestyle and marine biomass degradation.</title>
        <authorList>
            <person name="Hagestad O.C."/>
            <person name="Hou L."/>
            <person name="Andersen J.H."/>
            <person name="Hansen E.H."/>
            <person name="Altermark B."/>
            <person name="Li C."/>
            <person name="Kuhnert E."/>
            <person name="Cox R.J."/>
            <person name="Crous P.W."/>
            <person name="Spatafora J.W."/>
            <person name="Lail K."/>
            <person name="Amirebrahimi M."/>
            <person name="Lipzen A."/>
            <person name="Pangilinan J."/>
            <person name="Andreopoulos W."/>
            <person name="Hayes R.D."/>
            <person name="Ng V."/>
            <person name="Grigoriev I.V."/>
            <person name="Jackson S.A."/>
            <person name="Sutton T.D.S."/>
            <person name="Dobson A.D.W."/>
            <person name="Rama T."/>
        </authorList>
    </citation>
    <scope>NUCLEOTIDE SEQUENCE</scope>
    <source>
        <strain evidence="13">TS7</strain>
    </source>
</reference>
<evidence type="ECO:0000256" key="1">
    <source>
        <dbReference type="ARBA" id="ARBA00004141"/>
    </source>
</evidence>
<evidence type="ECO:0000256" key="7">
    <source>
        <dbReference type="ARBA" id="ARBA00023136"/>
    </source>
</evidence>
<evidence type="ECO:0000259" key="12">
    <source>
        <dbReference type="PROSITE" id="PS50850"/>
    </source>
</evidence>
<comment type="similarity">
    <text evidence="2 10">Belongs to the major facilitator superfamily. Sugar transporter (TC 2.A.1.1) family.</text>
</comment>
<feature type="transmembrane region" description="Helical" evidence="11">
    <location>
        <begin position="126"/>
        <end position="147"/>
    </location>
</feature>
<evidence type="ECO:0000313" key="13">
    <source>
        <dbReference type="EMBL" id="KAG9259155.1"/>
    </source>
</evidence>
<evidence type="ECO:0000256" key="9">
    <source>
        <dbReference type="ARBA" id="ARBA00043213"/>
    </source>
</evidence>
<evidence type="ECO:0000256" key="3">
    <source>
        <dbReference type="ARBA" id="ARBA00022448"/>
    </source>
</evidence>
<feature type="transmembrane region" description="Helical" evidence="11">
    <location>
        <begin position="75"/>
        <end position="94"/>
    </location>
</feature>
<feature type="domain" description="Major facilitator superfamily (MFS) profile" evidence="12">
    <location>
        <begin position="27"/>
        <end position="482"/>
    </location>
</feature>
<feature type="transmembrane region" description="Helical" evidence="11">
    <location>
        <begin position="288"/>
        <end position="306"/>
    </location>
</feature>
<dbReference type="InterPro" id="IPR003663">
    <property type="entry name" value="Sugar/inositol_transpt"/>
</dbReference>
<dbReference type="EMBL" id="MU251242">
    <property type="protein sequence ID" value="KAG9259155.1"/>
    <property type="molecule type" value="Genomic_DNA"/>
</dbReference>
<dbReference type="InterPro" id="IPR050360">
    <property type="entry name" value="MFS_Sugar_Transporters"/>
</dbReference>
<feature type="transmembrane region" description="Helical" evidence="11">
    <location>
        <begin position="159"/>
        <end position="181"/>
    </location>
</feature>
<dbReference type="RefSeq" id="XP_046123079.1">
    <property type="nucleotide sequence ID" value="XM_046258705.1"/>
</dbReference>
<evidence type="ECO:0000256" key="6">
    <source>
        <dbReference type="ARBA" id="ARBA00022989"/>
    </source>
</evidence>
<dbReference type="Gene3D" id="1.20.1250.20">
    <property type="entry name" value="MFS general substrate transporter like domains"/>
    <property type="match status" value="1"/>
</dbReference>
<keyword evidence="3 10" id="KW-0813">Transport</keyword>
<feature type="transmembrane region" description="Helical" evidence="11">
    <location>
        <begin position="355"/>
        <end position="374"/>
    </location>
</feature>
<keyword evidence="5" id="KW-0672">Quinate metabolism</keyword>
<dbReference type="PANTHER" id="PTHR48022">
    <property type="entry name" value="PLASTIDIC GLUCOSE TRANSPORTER 4"/>
    <property type="match status" value="1"/>
</dbReference>
<sequence>MRNPFALKERPGDEAPPEIYGYRPYLLAFSASWASAMYGYDSAFIGGTINLPSFQRRFGLADADPSAKADLSSNIVSTFQGGAFFGCAMGFFFAERFGRKPMLILSAVMFALGAALQMVGHLGTLYGGRVLTGWGVGASAMILPIFVSECSPALIRGRLVGTFEIMLQVALVFGFWVNYGVNENVSPDGDTQWHIPVAVQFVPAGLLIISMLPIPESPRWLVSKGKLQQARKSLGWIRHLPEDHPYLVRELTMIEAAVTHEVESTGQAHGGWTQIFKEMIQKGIRGRIVLCCFLVMFQNFTGINAINYYSPTIFRSIGFTGTSVGLLATGIFGIVKMVATLLYAFLLVDKVGRQPLLLIGGAGAGFAMFYLAGYSKISGSFEGTPAMDAGAKCAVAMVYIYALFYGFSWNGIPWLFTSEVLPTRVRTLGVAFCICWQWLTQFIVVYSLPHMILSITYGTFLFFGCCTVLAIIFAWLFVPETKGVQLEDMDLLFGTNVPILSWQARRNYVDARNARAALSDQVAAKKDVAEVEEA</sequence>
<dbReference type="PRINTS" id="PR00171">
    <property type="entry name" value="SUGRTRNSPORT"/>
</dbReference>
<dbReference type="OrthoDB" id="508119at2759"/>
<keyword evidence="4 11" id="KW-0812">Transmembrane</keyword>
<organism evidence="13 14">
    <name type="scientific">Emericellopsis atlantica</name>
    <dbReference type="NCBI Taxonomy" id="2614577"/>
    <lineage>
        <taxon>Eukaryota</taxon>
        <taxon>Fungi</taxon>
        <taxon>Dikarya</taxon>
        <taxon>Ascomycota</taxon>
        <taxon>Pezizomycotina</taxon>
        <taxon>Sordariomycetes</taxon>
        <taxon>Hypocreomycetidae</taxon>
        <taxon>Hypocreales</taxon>
        <taxon>Bionectriaceae</taxon>
        <taxon>Emericellopsis</taxon>
    </lineage>
</organism>
<name>A0A9P8CUN3_9HYPO</name>
<feature type="transmembrane region" description="Helical" evidence="11">
    <location>
        <begin position="455"/>
        <end position="478"/>
    </location>
</feature>
<feature type="transmembrane region" description="Helical" evidence="11">
    <location>
        <begin position="193"/>
        <end position="214"/>
    </location>
</feature>
<dbReference type="InterPro" id="IPR005828">
    <property type="entry name" value="MFS_sugar_transport-like"/>
</dbReference>
<feature type="transmembrane region" description="Helical" evidence="11">
    <location>
        <begin position="394"/>
        <end position="416"/>
    </location>
</feature>
<feature type="transmembrane region" description="Helical" evidence="11">
    <location>
        <begin position="326"/>
        <end position="348"/>
    </location>
</feature>
<gene>
    <name evidence="13" type="ORF">F5Z01DRAFT_27456</name>
</gene>
<dbReference type="InterPro" id="IPR036259">
    <property type="entry name" value="MFS_trans_sf"/>
</dbReference>
<dbReference type="PROSITE" id="PS50850">
    <property type="entry name" value="MFS"/>
    <property type="match status" value="1"/>
</dbReference>
<keyword evidence="6 11" id="KW-1133">Transmembrane helix</keyword>
<evidence type="ECO:0000256" key="10">
    <source>
        <dbReference type="RuleBase" id="RU003346"/>
    </source>
</evidence>
<dbReference type="Proteomes" id="UP000887229">
    <property type="component" value="Unassembled WGS sequence"/>
</dbReference>
<dbReference type="SUPFAM" id="SSF103473">
    <property type="entry name" value="MFS general substrate transporter"/>
    <property type="match status" value="1"/>
</dbReference>
<dbReference type="InterPro" id="IPR005829">
    <property type="entry name" value="Sugar_transporter_CS"/>
</dbReference>
<keyword evidence="8" id="KW-0325">Glycoprotein</keyword>
<evidence type="ECO:0000313" key="14">
    <source>
        <dbReference type="Proteomes" id="UP000887229"/>
    </source>
</evidence>
<dbReference type="Pfam" id="PF00083">
    <property type="entry name" value="Sugar_tr"/>
    <property type="match status" value="1"/>
</dbReference>
<dbReference type="PANTHER" id="PTHR48022:SF34">
    <property type="entry name" value="MAJOR FACILITATOR SUPERFAMILY (MFS) PROFILE DOMAIN-CONTAINING PROTEIN-RELATED"/>
    <property type="match status" value="1"/>
</dbReference>
<dbReference type="FunFam" id="1.20.1250.20:FF:000026">
    <property type="entry name" value="MFS quinate transporter QutD"/>
    <property type="match status" value="1"/>
</dbReference>
<dbReference type="GO" id="GO:0005351">
    <property type="term" value="F:carbohydrate:proton symporter activity"/>
    <property type="evidence" value="ECO:0007669"/>
    <property type="project" value="TreeGrafter"/>
</dbReference>
<keyword evidence="14" id="KW-1185">Reference proteome</keyword>
<evidence type="ECO:0000256" key="11">
    <source>
        <dbReference type="SAM" id="Phobius"/>
    </source>
</evidence>
<feature type="transmembrane region" description="Helical" evidence="11">
    <location>
        <begin position="101"/>
        <end position="120"/>
    </location>
</feature>
<evidence type="ECO:0000256" key="4">
    <source>
        <dbReference type="ARBA" id="ARBA00022692"/>
    </source>
</evidence>
<feature type="transmembrane region" description="Helical" evidence="11">
    <location>
        <begin position="428"/>
        <end position="449"/>
    </location>
</feature>
<dbReference type="InterPro" id="IPR020846">
    <property type="entry name" value="MFS_dom"/>
</dbReference>
<protein>
    <recommendedName>
        <fullName evidence="9">Quinate transporter</fullName>
    </recommendedName>
</protein>
<comment type="subcellular location">
    <subcellularLocation>
        <location evidence="1">Membrane</location>
        <topology evidence="1">Multi-pass membrane protein</topology>
    </subcellularLocation>
</comment>